<dbReference type="GO" id="GO:0043565">
    <property type="term" value="F:sequence-specific DNA binding"/>
    <property type="evidence" value="ECO:0007669"/>
    <property type="project" value="InterPro"/>
</dbReference>
<feature type="compositionally biased region" description="Basic residues" evidence="4">
    <location>
        <begin position="31"/>
        <end position="50"/>
    </location>
</feature>
<reference evidence="6 7" key="1">
    <citation type="journal article" date="2018" name="Int. J. Syst. Evol. Microbiol.">
        <title>Rubneribacter badeniensis gen. nov., sp. nov. and Enteroscipio rubneri gen. nov., sp. nov., new members of the Eggerthellaceae isolated from human faeces.</title>
        <authorList>
            <person name="Danylec N."/>
            <person name="Gobl A."/>
            <person name="Stoll D.A."/>
            <person name="Hetzer B."/>
            <person name="Kulling S.E."/>
            <person name="Huch M."/>
        </authorList>
    </citation>
    <scope>NUCLEOTIDE SEQUENCE [LARGE SCALE GENOMIC DNA]</scope>
    <source>
        <strain evidence="6 7">ResAG-85</strain>
    </source>
</reference>
<dbReference type="SMART" id="SM00342">
    <property type="entry name" value="HTH_ARAC"/>
    <property type="match status" value="1"/>
</dbReference>
<keyword evidence="1" id="KW-0805">Transcription regulation</keyword>
<dbReference type="PROSITE" id="PS01124">
    <property type="entry name" value="HTH_ARAC_FAMILY_2"/>
    <property type="match status" value="1"/>
</dbReference>
<proteinExistence type="predicted"/>
<organism evidence="6 7">
    <name type="scientific">Rubneribacter badeniensis</name>
    <dbReference type="NCBI Taxonomy" id="2070688"/>
    <lineage>
        <taxon>Bacteria</taxon>
        <taxon>Bacillati</taxon>
        <taxon>Actinomycetota</taxon>
        <taxon>Coriobacteriia</taxon>
        <taxon>Eggerthellales</taxon>
        <taxon>Eggerthellaceae</taxon>
        <taxon>Rubneribacter</taxon>
    </lineage>
</organism>
<keyword evidence="2" id="KW-0238">DNA-binding</keyword>
<sequence length="402" mass="44808">MDERRTLEPQGRRGAHPRRKRMNERQALRPQAKRTSSRRSRRGVRPRRRGTAPQRKGAFVTTRDTKRTTGIEEMFAPQVKAMHGIPFEEGELRRCGRGWRIDPAWGEGTYWYYSMNGTAAFAVFDLEFHRKTDMSMHCADMLCFGSYGRGMIPYFTAFSKVDDGVETGTLLGYIWHDSFYRNIVQPGSPLAVTSLALTPEGAAQMAARIGVDPLALASAIAALDGTHRNLALLHLFDEVRRTCPGEPVARAYYDSKAVEACALVVDWWNSLQRKGGARIRPADRTAFNLACAYAREHLGEVMALEDLCQASCVSASKLTGLFKDIENTTPMGWVRDRRMERACQLLVQTDDSLAAVSAAVGFARQGSFSEAFKDRFGVTPHAFRAMRGQTSAPQPESSRAGE</sequence>
<dbReference type="InterPro" id="IPR053142">
    <property type="entry name" value="PchR_regulatory_protein"/>
</dbReference>
<protein>
    <submittedName>
        <fullName evidence="6">AraC family transcriptional regulator</fullName>
    </submittedName>
</protein>
<comment type="caution">
    <text evidence="6">The sequence shown here is derived from an EMBL/GenBank/DDBJ whole genome shotgun (WGS) entry which is preliminary data.</text>
</comment>
<gene>
    <name evidence="6" type="ORF">C2L80_06055</name>
</gene>
<evidence type="ECO:0000256" key="3">
    <source>
        <dbReference type="ARBA" id="ARBA00023163"/>
    </source>
</evidence>
<keyword evidence="3" id="KW-0804">Transcription</keyword>
<dbReference type="SUPFAM" id="SSF46689">
    <property type="entry name" value="Homeodomain-like"/>
    <property type="match status" value="1"/>
</dbReference>
<dbReference type="InterPro" id="IPR018062">
    <property type="entry name" value="HTH_AraC-typ_CS"/>
</dbReference>
<feature type="compositionally biased region" description="Basic residues" evidence="4">
    <location>
        <begin position="13"/>
        <end position="22"/>
    </location>
</feature>
<keyword evidence="7" id="KW-1185">Reference proteome</keyword>
<feature type="domain" description="HTH araC/xylS-type" evidence="5">
    <location>
        <begin position="288"/>
        <end position="386"/>
    </location>
</feature>
<evidence type="ECO:0000313" key="6">
    <source>
        <dbReference type="EMBL" id="PNV65528.1"/>
    </source>
</evidence>
<dbReference type="PANTHER" id="PTHR47893:SF1">
    <property type="entry name" value="REGULATORY PROTEIN PCHR"/>
    <property type="match status" value="1"/>
</dbReference>
<dbReference type="Pfam" id="PF12833">
    <property type="entry name" value="HTH_18"/>
    <property type="match status" value="1"/>
</dbReference>
<dbReference type="PROSITE" id="PS00041">
    <property type="entry name" value="HTH_ARAC_FAMILY_1"/>
    <property type="match status" value="1"/>
</dbReference>
<name>A0A2K2U5P3_9ACTN</name>
<dbReference type="Gene3D" id="1.10.10.60">
    <property type="entry name" value="Homeodomain-like"/>
    <property type="match status" value="1"/>
</dbReference>
<accession>A0A2K2U5P3</accession>
<dbReference type="InterPro" id="IPR018060">
    <property type="entry name" value="HTH_AraC"/>
</dbReference>
<dbReference type="AlphaFoldDB" id="A0A2K2U5P3"/>
<feature type="compositionally biased region" description="Basic and acidic residues" evidence="4">
    <location>
        <begin position="1"/>
        <end position="11"/>
    </location>
</feature>
<dbReference type="PANTHER" id="PTHR47893">
    <property type="entry name" value="REGULATORY PROTEIN PCHR"/>
    <property type="match status" value="1"/>
</dbReference>
<dbReference type="GO" id="GO:0003700">
    <property type="term" value="F:DNA-binding transcription factor activity"/>
    <property type="evidence" value="ECO:0007669"/>
    <property type="project" value="InterPro"/>
</dbReference>
<evidence type="ECO:0000313" key="7">
    <source>
        <dbReference type="Proteomes" id="UP000236488"/>
    </source>
</evidence>
<dbReference type="EMBL" id="PPEL01000026">
    <property type="protein sequence ID" value="PNV65528.1"/>
    <property type="molecule type" value="Genomic_DNA"/>
</dbReference>
<evidence type="ECO:0000256" key="2">
    <source>
        <dbReference type="ARBA" id="ARBA00023125"/>
    </source>
</evidence>
<dbReference type="InterPro" id="IPR009057">
    <property type="entry name" value="Homeodomain-like_sf"/>
</dbReference>
<feature type="region of interest" description="Disordered" evidence="4">
    <location>
        <begin position="1"/>
        <end position="63"/>
    </location>
</feature>
<evidence type="ECO:0000256" key="4">
    <source>
        <dbReference type="SAM" id="MobiDB-lite"/>
    </source>
</evidence>
<dbReference type="Proteomes" id="UP000236488">
    <property type="component" value="Unassembled WGS sequence"/>
</dbReference>
<evidence type="ECO:0000256" key="1">
    <source>
        <dbReference type="ARBA" id="ARBA00023015"/>
    </source>
</evidence>
<evidence type="ECO:0000259" key="5">
    <source>
        <dbReference type="PROSITE" id="PS01124"/>
    </source>
</evidence>